<evidence type="ECO:0000256" key="1">
    <source>
        <dbReference type="SAM" id="MobiDB-lite"/>
    </source>
</evidence>
<dbReference type="EMBL" id="JBBPBM010000010">
    <property type="protein sequence ID" value="KAK8565689.1"/>
    <property type="molecule type" value="Genomic_DNA"/>
</dbReference>
<protein>
    <submittedName>
        <fullName evidence="2">Uncharacterized protein</fullName>
    </submittedName>
</protein>
<dbReference type="Proteomes" id="UP001472677">
    <property type="component" value="Unassembled WGS sequence"/>
</dbReference>
<keyword evidence="3" id="KW-1185">Reference proteome</keyword>
<proteinExistence type="predicted"/>
<evidence type="ECO:0000313" key="2">
    <source>
        <dbReference type="EMBL" id="KAK8565689.1"/>
    </source>
</evidence>
<sequence>MLQFSHAARRRGSSSGSGPGVGRPAVQNGVVSWGINTPFLTNKFHLLLHSPKKRVEALSPCPSTDRRAPPSAAVRRRSPATSAVAPETMQSRRFVQVRVFIPGAVAESRDKWRSVWSRGRVMAGAKV</sequence>
<reference evidence="2 3" key="1">
    <citation type="journal article" date="2024" name="G3 (Bethesda)">
        <title>Genome assembly of Hibiscus sabdariffa L. provides insights into metabolisms of medicinal natural products.</title>
        <authorList>
            <person name="Kim T."/>
        </authorList>
    </citation>
    <scope>NUCLEOTIDE SEQUENCE [LARGE SCALE GENOMIC DNA]</scope>
    <source>
        <strain evidence="2">TK-2024</strain>
        <tissue evidence="2">Old leaves</tissue>
    </source>
</reference>
<feature type="compositionally biased region" description="Low complexity" evidence="1">
    <location>
        <begin position="69"/>
        <end position="86"/>
    </location>
</feature>
<organism evidence="2 3">
    <name type="scientific">Hibiscus sabdariffa</name>
    <name type="common">roselle</name>
    <dbReference type="NCBI Taxonomy" id="183260"/>
    <lineage>
        <taxon>Eukaryota</taxon>
        <taxon>Viridiplantae</taxon>
        <taxon>Streptophyta</taxon>
        <taxon>Embryophyta</taxon>
        <taxon>Tracheophyta</taxon>
        <taxon>Spermatophyta</taxon>
        <taxon>Magnoliopsida</taxon>
        <taxon>eudicotyledons</taxon>
        <taxon>Gunneridae</taxon>
        <taxon>Pentapetalae</taxon>
        <taxon>rosids</taxon>
        <taxon>malvids</taxon>
        <taxon>Malvales</taxon>
        <taxon>Malvaceae</taxon>
        <taxon>Malvoideae</taxon>
        <taxon>Hibiscus</taxon>
    </lineage>
</organism>
<comment type="caution">
    <text evidence="2">The sequence shown here is derived from an EMBL/GenBank/DDBJ whole genome shotgun (WGS) entry which is preliminary data.</text>
</comment>
<feature type="region of interest" description="Disordered" evidence="1">
    <location>
        <begin position="1"/>
        <end position="27"/>
    </location>
</feature>
<name>A0ABR2EUH9_9ROSI</name>
<feature type="region of interest" description="Disordered" evidence="1">
    <location>
        <begin position="56"/>
        <end position="87"/>
    </location>
</feature>
<accession>A0ABR2EUH9</accession>
<evidence type="ECO:0000313" key="3">
    <source>
        <dbReference type="Proteomes" id="UP001472677"/>
    </source>
</evidence>
<gene>
    <name evidence="2" type="ORF">V6N12_059244</name>
</gene>